<evidence type="ECO:0000313" key="2">
    <source>
        <dbReference type="Proteomes" id="UP000325286"/>
    </source>
</evidence>
<gene>
    <name evidence="1" type="ORF">UC8_47530</name>
</gene>
<dbReference type="AlphaFoldDB" id="A0A5B9R7M3"/>
<keyword evidence="2" id="KW-1185">Reference proteome</keyword>
<organism evidence="1 2">
    <name type="scientific">Roseimaritima ulvae</name>
    <dbReference type="NCBI Taxonomy" id="980254"/>
    <lineage>
        <taxon>Bacteria</taxon>
        <taxon>Pseudomonadati</taxon>
        <taxon>Planctomycetota</taxon>
        <taxon>Planctomycetia</taxon>
        <taxon>Pirellulales</taxon>
        <taxon>Pirellulaceae</taxon>
        <taxon>Roseimaritima</taxon>
    </lineage>
</organism>
<name>A0A5B9R7M3_9BACT</name>
<reference evidence="1 2" key="1">
    <citation type="submission" date="2019-08" db="EMBL/GenBank/DDBJ databases">
        <title>Deep-cultivation of Planctomycetes and their phenomic and genomic characterization uncovers novel biology.</title>
        <authorList>
            <person name="Wiegand S."/>
            <person name="Jogler M."/>
            <person name="Boedeker C."/>
            <person name="Pinto D."/>
            <person name="Vollmers J."/>
            <person name="Rivas-Marin E."/>
            <person name="Kohn T."/>
            <person name="Peeters S.H."/>
            <person name="Heuer A."/>
            <person name="Rast P."/>
            <person name="Oberbeckmann S."/>
            <person name="Bunk B."/>
            <person name="Jeske O."/>
            <person name="Meyerdierks A."/>
            <person name="Storesund J.E."/>
            <person name="Kallscheuer N."/>
            <person name="Luecker S."/>
            <person name="Lage O.M."/>
            <person name="Pohl T."/>
            <person name="Merkel B.J."/>
            <person name="Hornburger P."/>
            <person name="Mueller R.-W."/>
            <person name="Bruemmer F."/>
            <person name="Labrenz M."/>
            <person name="Spormann A.M."/>
            <person name="Op den Camp H."/>
            <person name="Overmann J."/>
            <person name="Amann R."/>
            <person name="Jetten M.S.M."/>
            <person name="Mascher T."/>
            <person name="Medema M.H."/>
            <person name="Devos D.P."/>
            <person name="Kaster A.-K."/>
            <person name="Ovreas L."/>
            <person name="Rohde M."/>
            <person name="Galperin M.Y."/>
            <person name="Jogler C."/>
        </authorList>
    </citation>
    <scope>NUCLEOTIDE SEQUENCE [LARGE SCALE GENOMIC DNA]</scope>
    <source>
        <strain evidence="1 2">UC8</strain>
    </source>
</reference>
<sequence length="37" mass="4246">MARFTRNISKAIGKEPVCDWQRVLVLHEEALPGLTEH</sequence>
<dbReference type="EMBL" id="CP042914">
    <property type="protein sequence ID" value="QEG42711.1"/>
    <property type="molecule type" value="Genomic_DNA"/>
</dbReference>
<dbReference type="KEGG" id="rul:UC8_47530"/>
<evidence type="ECO:0000313" key="1">
    <source>
        <dbReference type="EMBL" id="QEG42711.1"/>
    </source>
</evidence>
<protein>
    <submittedName>
        <fullName evidence="1">Uncharacterized protein</fullName>
    </submittedName>
</protein>
<proteinExistence type="predicted"/>
<dbReference type="Proteomes" id="UP000325286">
    <property type="component" value="Chromosome"/>
</dbReference>
<accession>A0A5B9R7M3</accession>